<dbReference type="Proteomes" id="UP000798662">
    <property type="component" value="Chromosome 3"/>
</dbReference>
<evidence type="ECO:0000313" key="1">
    <source>
        <dbReference type="EMBL" id="KAK1869564.1"/>
    </source>
</evidence>
<protein>
    <submittedName>
        <fullName evidence="1">Uncharacterized protein</fullName>
    </submittedName>
</protein>
<proteinExistence type="predicted"/>
<reference evidence="1" key="1">
    <citation type="submission" date="2019-11" db="EMBL/GenBank/DDBJ databases">
        <title>Nori genome reveals adaptations in red seaweeds to the harsh intertidal environment.</title>
        <authorList>
            <person name="Wang D."/>
            <person name="Mao Y."/>
        </authorList>
    </citation>
    <scope>NUCLEOTIDE SEQUENCE</scope>
    <source>
        <tissue evidence="1">Gametophyte</tissue>
    </source>
</reference>
<sequence>MADVAWRVAPPASRAQLATAHTPAYVDAALTGALSAAAVRATGFPWSPDAAVRAAASTGGTVAAALGVLGVTGGGGGRGGGALRGTLRGGPTTRMRTAGRVGFCVFNDIAVATRVVQAVHPAAAARVLIIDLDVHAGDGTAALFPPPPGHPAGTPLPRGTPAAPTVTTLSLHGATNWPPVKPPSTYDLPMADGATDADVLTALAAAIPRVVAATDPTLIFYQAGVDALAADTLGRLAMTPAGLRRRNRLVYRTALAAGVPLVVTMGGGYTRPVDASVAAHADVYLDARAALREVPPPGEGGGEDGGGGEVWGGGGGGDEPRAPHRAASTDAGSGRSGCGAGGGGRGGALGLFVGWAPAAVAGAPWRLPAPPPVPTPVGALPVGRKGAGGGVAAIVARTWTLRWGSASDGDNGGHAVRYL</sequence>
<dbReference type="EMBL" id="CM020620">
    <property type="protein sequence ID" value="KAK1869564.1"/>
    <property type="molecule type" value="Genomic_DNA"/>
</dbReference>
<comment type="caution">
    <text evidence="1">The sequence shown here is derived from an EMBL/GenBank/DDBJ whole genome shotgun (WGS) entry which is preliminary data.</text>
</comment>
<name>A0ACC3CHB3_PYRYE</name>
<gene>
    <name evidence="1" type="ORF">I4F81_012038</name>
</gene>
<organism evidence="1 2">
    <name type="scientific">Pyropia yezoensis</name>
    <name type="common">Susabi-nori</name>
    <name type="synonym">Porphyra yezoensis</name>
    <dbReference type="NCBI Taxonomy" id="2788"/>
    <lineage>
        <taxon>Eukaryota</taxon>
        <taxon>Rhodophyta</taxon>
        <taxon>Bangiophyceae</taxon>
        <taxon>Bangiales</taxon>
        <taxon>Bangiaceae</taxon>
        <taxon>Pyropia</taxon>
    </lineage>
</organism>
<accession>A0ACC3CHB3</accession>
<keyword evidence="2" id="KW-1185">Reference proteome</keyword>
<evidence type="ECO:0000313" key="2">
    <source>
        <dbReference type="Proteomes" id="UP000798662"/>
    </source>
</evidence>